<dbReference type="RefSeq" id="XP_031568670.1">
    <property type="nucleotide sequence ID" value="XM_031712810.1"/>
</dbReference>
<dbReference type="InterPro" id="IPR029058">
    <property type="entry name" value="AB_hydrolase_fold"/>
</dbReference>
<proteinExistence type="predicted"/>
<dbReference type="InParanoid" id="A0A6P8IQG9"/>
<dbReference type="Proteomes" id="UP000515163">
    <property type="component" value="Unplaced"/>
</dbReference>
<dbReference type="FunFam" id="3.40.50.1820:FF:000117">
    <property type="entry name" value="Monoglyceride lipase, putative"/>
    <property type="match status" value="1"/>
</dbReference>
<dbReference type="PANTHER" id="PTHR11614">
    <property type="entry name" value="PHOSPHOLIPASE-RELATED"/>
    <property type="match status" value="1"/>
</dbReference>
<dbReference type="PRINTS" id="PR00111">
    <property type="entry name" value="ABHYDROLASE"/>
</dbReference>
<dbReference type="InterPro" id="IPR022742">
    <property type="entry name" value="Hydrolase_4"/>
</dbReference>
<dbReference type="KEGG" id="aten:116303292"/>
<gene>
    <name evidence="3" type="primary">LOC116303292</name>
</gene>
<dbReference type="GeneID" id="116303292"/>
<protein>
    <submittedName>
        <fullName evidence="3">Monoglyceride lipase-like</fullName>
    </submittedName>
</protein>
<dbReference type="SUPFAM" id="SSF53474">
    <property type="entry name" value="alpha/beta-Hydrolases"/>
    <property type="match status" value="1"/>
</dbReference>
<dbReference type="OrthoDB" id="2498029at2759"/>
<organism evidence="2 3">
    <name type="scientific">Actinia tenebrosa</name>
    <name type="common">Australian red waratah sea anemone</name>
    <dbReference type="NCBI Taxonomy" id="6105"/>
    <lineage>
        <taxon>Eukaryota</taxon>
        <taxon>Metazoa</taxon>
        <taxon>Cnidaria</taxon>
        <taxon>Anthozoa</taxon>
        <taxon>Hexacorallia</taxon>
        <taxon>Actiniaria</taxon>
        <taxon>Actiniidae</taxon>
        <taxon>Actinia</taxon>
    </lineage>
</organism>
<name>A0A6P8IQG9_ACTTE</name>
<evidence type="ECO:0000313" key="3">
    <source>
        <dbReference type="RefSeq" id="XP_031568670.1"/>
    </source>
</evidence>
<feature type="domain" description="Serine aminopeptidase S33" evidence="1">
    <location>
        <begin position="49"/>
        <end position="286"/>
    </location>
</feature>
<dbReference type="Pfam" id="PF12146">
    <property type="entry name" value="Hydrolase_4"/>
    <property type="match status" value="1"/>
</dbReference>
<evidence type="ECO:0000259" key="1">
    <source>
        <dbReference type="Pfam" id="PF12146"/>
    </source>
</evidence>
<dbReference type="Gene3D" id="3.40.50.1820">
    <property type="entry name" value="alpha/beta hydrolase"/>
    <property type="match status" value="1"/>
</dbReference>
<dbReference type="InterPro" id="IPR000073">
    <property type="entry name" value="AB_hydrolase_1"/>
</dbReference>
<keyword evidence="2" id="KW-1185">Reference proteome</keyword>
<dbReference type="FunCoup" id="A0A6P8IQG9">
    <property type="interactions" value="412"/>
</dbReference>
<accession>A0A6P8IQG9</accession>
<dbReference type="AlphaFoldDB" id="A0A6P8IQG9"/>
<evidence type="ECO:0000313" key="2">
    <source>
        <dbReference type="Proteomes" id="UP000515163"/>
    </source>
</evidence>
<sequence>MTSVVLVEDRMVDQKNITPVLSVNTVEGSFKNKDGLVLFTRQWRTNKEEPTALIFISHGFGEHSGRYSDFLVPALVAEGFLVFSHDHVGHGQSDGERAQIDSFETYVRDVYQHIDEMAAKYPSLPVFLFGHSMGGAIAILTAMERPKFFTGVVLSAPAIELDPKSDTKCMRCLGRLLLHIAPSTQVIAAIDPAVTCRNSDKVEEYRTDLLVWHEGIKVGWGLALAHAVDKIQANIANIDWPFIVLHGSADNLTMVDGSVQLEQVAKSSDKTIKIYEGYYHELLNEPRKYSEVVKSDIIEWLRKRLPGGELY</sequence>
<dbReference type="InterPro" id="IPR051044">
    <property type="entry name" value="MAG_DAG_Lipase"/>
</dbReference>
<reference evidence="3" key="1">
    <citation type="submission" date="2025-08" db="UniProtKB">
        <authorList>
            <consortium name="RefSeq"/>
        </authorList>
    </citation>
    <scope>IDENTIFICATION</scope>
    <source>
        <tissue evidence="3">Tentacle</tissue>
    </source>
</reference>